<proteinExistence type="predicted"/>
<gene>
    <name evidence="1" type="ORF">SAMN04490195_4692</name>
</gene>
<protein>
    <submittedName>
        <fullName evidence="1">Uncharacterized protein</fullName>
    </submittedName>
</protein>
<evidence type="ECO:0000313" key="2">
    <source>
        <dbReference type="Proteomes" id="UP000199570"/>
    </source>
</evidence>
<evidence type="ECO:0000313" key="1">
    <source>
        <dbReference type="EMBL" id="SDR30663.1"/>
    </source>
</evidence>
<name>A0A1H1HZ19_9PSED</name>
<accession>A0A1H1HZ19</accession>
<dbReference type="OrthoDB" id="7032426at2"/>
<dbReference type="AlphaFoldDB" id="A0A1H1HZ19"/>
<dbReference type="EMBL" id="FNKJ01000003">
    <property type="protein sequence ID" value="SDR30663.1"/>
    <property type="molecule type" value="Genomic_DNA"/>
</dbReference>
<dbReference type="RefSeq" id="WP_090325319.1">
    <property type="nucleotide sequence ID" value="NZ_FNKJ01000003.1"/>
</dbReference>
<sequence>MNSNTEKSFIATLRMFDHKVNLLEELHGKPAMATIKHFSGGFFTGKPQTQNHSSRLGICPNEKIGEVKSLTLHFRHTADGYILSIKNTGEYYNHIICEKSLDTFGAIDPDTDEPTVFTLLNQQGEPVTLDNLRHTHSAVSLKIKNKHYWGGLKLNGSPYVYLGKTEERSKITFILSIIQRNVAHTSS</sequence>
<reference evidence="2" key="1">
    <citation type="submission" date="2016-10" db="EMBL/GenBank/DDBJ databases">
        <authorList>
            <person name="Varghese N."/>
            <person name="Submissions S."/>
        </authorList>
    </citation>
    <scope>NUCLEOTIDE SEQUENCE [LARGE SCALE GENOMIC DNA]</scope>
    <source>
        <strain evidence="2">BS3775</strain>
    </source>
</reference>
<dbReference type="Proteomes" id="UP000199570">
    <property type="component" value="Unassembled WGS sequence"/>
</dbReference>
<keyword evidence="2" id="KW-1185">Reference proteome</keyword>
<organism evidence="1 2">
    <name type="scientific">Pseudomonas moorei</name>
    <dbReference type="NCBI Taxonomy" id="395599"/>
    <lineage>
        <taxon>Bacteria</taxon>
        <taxon>Pseudomonadati</taxon>
        <taxon>Pseudomonadota</taxon>
        <taxon>Gammaproteobacteria</taxon>
        <taxon>Pseudomonadales</taxon>
        <taxon>Pseudomonadaceae</taxon>
        <taxon>Pseudomonas</taxon>
    </lineage>
</organism>